<gene>
    <name evidence="2" type="ORF">METZ01_LOCUS193158</name>
</gene>
<dbReference type="EMBL" id="UINC01040436">
    <property type="protein sequence ID" value="SVB40304.1"/>
    <property type="molecule type" value="Genomic_DNA"/>
</dbReference>
<reference evidence="2" key="1">
    <citation type="submission" date="2018-05" db="EMBL/GenBank/DDBJ databases">
        <authorList>
            <person name="Lanie J.A."/>
            <person name="Ng W.-L."/>
            <person name="Kazmierczak K.M."/>
            <person name="Andrzejewski T.M."/>
            <person name="Davidsen T.M."/>
            <person name="Wayne K.J."/>
            <person name="Tettelin H."/>
            <person name="Glass J.I."/>
            <person name="Rusch D."/>
            <person name="Podicherti R."/>
            <person name="Tsui H.-C.T."/>
            <person name="Winkler M.E."/>
        </authorList>
    </citation>
    <scope>NUCLEOTIDE SEQUENCE</scope>
</reference>
<proteinExistence type="predicted"/>
<name>A0A382DQQ7_9ZZZZ</name>
<keyword evidence="1" id="KW-0812">Transmembrane</keyword>
<organism evidence="2">
    <name type="scientific">marine metagenome</name>
    <dbReference type="NCBI Taxonomy" id="408172"/>
    <lineage>
        <taxon>unclassified sequences</taxon>
        <taxon>metagenomes</taxon>
        <taxon>ecological metagenomes</taxon>
    </lineage>
</organism>
<dbReference type="AlphaFoldDB" id="A0A382DQQ7"/>
<feature type="transmembrane region" description="Helical" evidence="1">
    <location>
        <begin position="24"/>
        <end position="45"/>
    </location>
</feature>
<dbReference type="SUPFAM" id="SSF103481">
    <property type="entry name" value="Multidrug resistance efflux transporter EmrE"/>
    <property type="match status" value="1"/>
</dbReference>
<keyword evidence="1" id="KW-0472">Membrane</keyword>
<keyword evidence="1" id="KW-1133">Transmembrane helix</keyword>
<accession>A0A382DQQ7</accession>
<evidence type="ECO:0000256" key="1">
    <source>
        <dbReference type="SAM" id="Phobius"/>
    </source>
</evidence>
<feature type="non-terminal residue" evidence="2">
    <location>
        <position position="1"/>
    </location>
</feature>
<sequence>VIPTVVCGTVIVALLASRFLFNEALSIVQIGSVVITITGIVMIYAGRAT</sequence>
<protein>
    <submittedName>
        <fullName evidence="2">Uncharacterized protein</fullName>
    </submittedName>
</protein>
<dbReference type="InterPro" id="IPR037185">
    <property type="entry name" value="EmrE-like"/>
</dbReference>
<evidence type="ECO:0000313" key="2">
    <source>
        <dbReference type="EMBL" id="SVB40304.1"/>
    </source>
</evidence>